<evidence type="ECO:0000256" key="1">
    <source>
        <dbReference type="ARBA" id="ARBA00004567"/>
    </source>
</evidence>
<evidence type="ECO:0000256" key="7">
    <source>
        <dbReference type="ARBA" id="ARBA00023132"/>
    </source>
</evidence>
<evidence type="ECO:0000256" key="8">
    <source>
        <dbReference type="ARBA" id="ARBA00023242"/>
    </source>
</evidence>
<dbReference type="GO" id="GO:0045893">
    <property type="term" value="P:positive regulation of DNA-templated transcription"/>
    <property type="evidence" value="ECO:0007669"/>
    <property type="project" value="TreeGrafter"/>
</dbReference>
<evidence type="ECO:0000256" key="3">
    <source>
        <dbReference type="ARBA" id="ARBA00022448"/>
    </source>
</evidence>
<evidence type="ECO:0000313" key="10">
    <source>
        <dbReference type="EMBL" id="CCA72786.1"/>
    </source>
</evidence>
<dbReference type="Pfam" id="PF07575">
    <property type="entry name" value="Nucleopor_Nup85"/>
    <property type="match status" value="2"/>
</dbReference>
<organism evidence="10 11">
    <name type="scientific">Serendipita indica (strain DSM 11827)</name>
    <name type="common">Root endophyte fungus</name>
    <name type="synonym">Piriformospora indica</name>
    <dbReference type="NCBI Taxonomy" id="1109443"/>
    <lineage>
        <taxon>Eukaryota</taxon>
        <taxon>Fungi</taxon>
        <taxon>Dikarya</taxon>
        <taxon>Basidiomycota</taxon>
        <taxon>Agaricomycotina</taxon>
        <taxon>Agaricomycetes</taxon>
        <taxon>Sebacinales</taxon>
        <taxon>Serendipitaceae</taxon>
        <taxon>Serendipita</taxon>
    </lineage>
</organism>
<name>G4TN93_SERID</name>
<evidence type="ECO:0000256" key="5">
    <source>
        <dbReference type="ARBA" id="ARBA00022927"/>
    </source>
</evidence>
<evidence type="ECO:0000256" key="2">
    <source>
        <dbReference type="ARBA" id="ARBA00005573"/>
    </source>
</evidence>
<proteinExistence type="inferred from homology"/>
<dbReference type="GO" id="GO:0031965">
    <property type="term" value="C:nuclear membrane"/>
    <property type="evidence" value="ECO:0007669"/>
    <property type="project" value="UniProtKB-UniRule"/>
</dbReference>
<evidence type="ECO:0000256" key="9">
    <source>
        <dbReference type="RuleBase" id="RU365073"/>
    </source>
</evidence>
<dbReference type="PANTHER" id="PTHR13373">
    <property type="entry name" value="FROUNT PROTEIN-RELATED"/>
    <property type="match status" value="1"/>
</dbReference>
<dbReference type="GO" id="GO:0017056">
    <property type="term" value="F:structural constituent of nuclear pore"/>
    <property type="evidence" value="ECO:0007669"/>
    <property type="project" value="TreeGrafter"/>
</dbReference>
<dbReference type="STRING" id="1109443.G4TN93"/>
<comment type="similarity">
    <text evidence="2 9">Belongs to the nucleoporin Nup85 family.</text>
</comment>
<sequence>MASDRIHLTPPIIDKNGVTKWRERNRTVNCTFSPRANSLAVYQSANILPQPIGTPASGKQETKIYFAQWDAVPSTRRKFITDTSIVYDALRRGLNLLRAKDARPVDPQFLMQTHFESCKLYLDIIRKTLKTYDARLEKRPEDEELLHDKDLLEVMYSCMSLLQVIFLPFHGFLAAVVGRELMHWLNENYVTPTGEDGMGLLELEEPWLHPTFWNFIKTCTIRLIFRPVTHFLKRMASAHTNPATREMADLIVTTLDQMPSSEDYEQESDYFDSLRAWKTGHHRLTRARERHAKSLYEGKAEMEDITNLITGKTGTLVRMCTECGMSWREAICVFGIWVHPRMTRHDLPSIASEVIEEMPVDPTDPEELLQAALFQKDIVKAASHANDVDIWLVAHMMDILESLSLPEASVVSRLQKYYIITYAEQLMSDPSMWRIAIAYLSYCGIRGMGVANELLLRLPFRIANIDLPANHKYPDSLTVFVGKQTLPMAELDDILETCRRHGLKQAEETIVRVVAQKLSALRLYGKAIEYLARTLDVRALMKVLQLLSNEYLVHGAHDFVLLVDQIPSRYLYPSGQESPDFLRFTDHLHFVITYAEYHHDLSRGIRSPSLATSLALLLDPSRVDAPKEWWGLLLVDIGDLLVDDTLMSVPADDMNIILARLEEVYTKSRLGGGGEYLGALMKRYEMKSVTEALQRLESVRFILVHSAARSMLSEVGGKGRLWGGNQTPDAD</sequence>
<reference evidence="10 11" key="1">
    <citation type="journal article" date="2011" name="PLoS Pathog.">
        <title>Endophytic Life Strategies Decoded by Genome and Transcriptome Analyses of the Mutualistic Root Symbiont Piriformospora indica.</title>
        <authorList>
            <person name="Zuccaro A."/>
            <person name="Lahrmann U."/>
            <person name="Guldener U."/>
            <person name="Langen G."/>
            <person name="Pfiffi S."/>
            <person name="Biedenkopf D."/>
            <person name="Wong P."/>
            <person name="Samans B."/>
            <person name="Grimm C."/>
            <person name="Basiewicz M."/>
            <person name="Murat C."/>
            <person name="Martin F."/>
            <person name="Kogel K.H."/>
        </authorList>
    </citation>
    <scope>NUCLEOTIDE SEQUENCE [LARGE SCALE GENOMIC DNA]</scope>
    <source>
        <strain evidence="10 11">DSM 11827</strain>
    </source>
</reference>
<accession>G4TN93</accession>
<keyword evidence="9" id="KW-0472">Membrane</keyword>
<keyword evidence="7 9" id="KW-0906">Nuclear pore complex</keyword>
<keyword evidence="3 9" id="KW-0813">Transport</keyword>
<comment type="subcellular location">
    <subcellularLocation>
        <location evidence="1 9">Nucleus</location>
        <location evidence="1 9">Nuclear pore complex</location>
    </subcellularLocation>
</comment>
<dbReference type="GO" id="GO:0031080">
    <property type="term" value="C:nuclear pore outer ring"/>
    <property type="evidence" value="ECO:0007669"/>
    <property type="project" value="TreeGrafter"/>
</dbReference>
<keyword evidence="11" id="KW-1185">Reference proteome</keyword>
<dbReference type="AlphaFoldDB" id="G4TN93"/>
<dbReference type="HOGENOM" id="CLU_023369_0_0_1"/>
<dbReference type="GO" id="GO:0006406">
    <property type="term" value="P:mRNA export from nucleus"/>
    <property type="evidence" value="ECO:0007669"/>
    <property type="project" value="TreeGrafter"/>
</dbReference>
<evidence type="ECO:0000256" key="6">
    <source>
        <dbReference type="ARBA" id="ARBA00023010"/>
    </source>
</evidence>
<dbReference type="InterPro" id="IPR011502">
    <property type="entry name" value="Nucleoporin_Nup85"/>
</dbReference>
<dbReference type="PANTHER" id="PTHR13373:SF21">
    <property type="entry name" value="NUCLEAR PORE COMPLEX PROTEIN NUP85"/>
    <property type="match status" value="1"/>
</dbReference>
<comment type="subunit">
    <text evidence="9">Component of the nuclear pore complex (NPC).</text>
</comment>
<keyword evidence="4 9" id="KW-0509">mRNA transport</keyword>
<keyword evidence="8 9" id="KW-0539">Nucleus</keyword>
<comment type="function">
    <text evidence="9">Functions as a component of the nuclear pore complex (NPC).</text>
</comment>
<dbReference type="InParanoid" id="G4TN93"/>
<evidence type="ECO:0000256" key="4">
    <source>
        <dbReference type="ARBA" id="ARBA00022816"/>
    </source>
</evidence>
<comment type="caution">
    <text evidence="10">The sequence shown here is derived from an EMBL/GenBank/DDBJ whole genome shotgun (WGS) entry which is preliminary data.</text>
</comment>
<keyword evidence="5 9" id="KW-0653">Protein transport</keyword>
<dbReference type="OMA" id="WRTICAI"/>
<gene>
    <name evidence="10" type="ORF">PIIN_06723</name>
</gene>
<keyword evidence="6 9" id="KW-0811">Translocation</keyword>
<dbReference type="Proteomes" id="UP000007148">
    <property type="component" value="Unassembled WGS sequence"/>
</dbReference>
<dbReference type="OrthoDB" id="17644at2759"/>
<dbReference type="eggNOG" id="KOG2271">
    <property type="taxonomic scope" value="Eukaryota"/>
</dbReference>
<evidence type="ECO:0000313" key="11">
    <source>
        <dbReference type="Proteomes" id="UP000007148"/>
    </source>
</evidence>
<dbReference type="GO" id="GO:0006606">
    <property type="term" value="P:protein import into nucleus"/>
    <property type="evidence" value="ECO:0007669"/>
    <property type="project" value="TreeGrafter"/>
</dbReference>
<dbReference type="EMBL" id="CAFZ01000183">
    <property type="protein sequence ID" value="CCA72786.1"/>
    <property type="molecule type" value="Genomic_DNA"/>
</dbReference>
<protein>
    <recommendedName>
        <fullName evidence="9">Nuclear pore complex protein Nup85</fullName>
    </recommendedName>
</protein>